<reference evidence="2 4" key="2">
    <citation type="journal article" date="2017" name="BMC Genomics">
        <title>Genomic analysis of methanogenic archaea reveals a shift towards energy conservation.</title>
        <authorList>
            <person name="Gilmore S.P."/>
            <person name="Henske J.K."/>
            <person name="Sexton J.A."/>
            <person name="Solomon K.V."/>
            <person name="Seppala S."/>
            <person name="Yoo J.I."/>
            <person name="Huyett L.M."/>
            <person name="Pressman A."/>
            <person name="Cogan J.Z."/>
            <person name="Kivenson V."/>
            <person name="Peng X."/>
            <person name="Tan Y."/>
            <person name="Valentine D.L."/>
            <person name="O'Malley M.A."/>
        </authorList>
    </citation>
    <scope>NUCLEOTIDE SEQUENCE [LARGE SCALE GENOMIC DNA]</scope>
    <source>
        <strain evidence="2 4">1R-7</strain>
    </source>
</reference>
<proteinExistence type="predicted"/>
<dbReference type="RefSeq" id="WP_095608757.1">
    <property type="nucleotide sequence ID" value="NZ_LMVN01000019.1"/>
</dbReference>
<sequence>MSKFNMYVKTIIRNNEDKILLIRENRTDNKDRWDLPGAPLTDDESFDEALIENVQKQIGYYIYPKEIIGITNYTQYNSKNLTVIMESVFINGDLILSHNYSDYKWINIEDINKYPLSLWLNNYIKTNKNPFHDVEEIIDELDDKIDVRDAIIEENIATENPNTFEEPQKKVGRSLKSSFGLFKDAIKRTFHPKRAKVEHTEPKENLYIDYENTEDEIEYEGEFSQQAQQFINQSRHEDEVILTDNNISDDDIILTDNIPSADEIFHSSGDEIIVEHDIETIIQPDSNDVVDDTGVINLDMPSSDDEIIVDKTQELQDELVDTKPVDEIKTDDDNKNNVEAVKSSIKDHEFKIISENQAVPYIRKEKESEEKVSFNSEGINRHNWKDKLDKFNRTKANDKKKQVPHPKGKR</sequence>
<reference evidence="3 5" key="1">
    <citation type="submission" date="2016-04" db="EMBL/GenBank/DDBJ databases">
        <title>Genome sequence of Methanosphaera cuniculi DSM 4103.</title>
        <authorList>
            <person name="Poehlein A."/>
            <person name="Seedorf H."/>
            <person name="Daniel R."/>
        </authorList>
    </citation>
    <scope>NUCLEOTIDE SEQUENCE [LARGE SCALE GENOMIC DNA]</scope>
    <source>
        <strain evidence="3 5">DSM 4103</strain>
    </source>
</reference>
<dbReference type="EMBL" id="LWMS01000042">
    <property type="protein sequence ID" value="PWL07967.1"/>
    <property type="molecule type" value="Genomic_DNA"/>
</dbReference>
<organism evidence="2 4">
    <name type="scientific">Methanosphaera cuniculi</name>
    <dbReference type="NCBI Taxonomy" id="1077256"/>
    <lineage>
        <taxon>Archaea</taxon>
        <taxon>Methanobacteriati</taxon>
        <taxon>Methanobacteriota</taxon>
        <taxon>Methanomada group</taxon>
        <taxon>Methanobacteria</taxon>
        <taxon>Methanobacteriales</taxon>
        <taxon>Methanobacteriaceae</taxon>
        <taxon>Methanosphaera</taxon>
    </lineage>
</organism>
<comment type="caution">
    <text evidence="2">The sequence shown here is derived from an EMBL/GenBank/DDBJ whole genome shotgun (WGS) entry which is preliminary data.</text>
</comment>
<name>A0A2A2HDL2_9EURY</name>
<accession>A0A2A2HDL2</accession>
<evidence type="ECO:0000313" key="4">
    <source>
        <dbReference type="Proteomes" id="UP000217528"/>
    </source>
</evidence>
<evidence type="ECO:0000313" key="5">
    <source>
        <dbReference type="Proteomes" id="UP000246004"/>
    </source>
</evidence>
<evidence type="ECO:0000256" key="1">
    <source>
        <dbReference type="SAM" id="MobiDB-lite"/>
    </source>
</evidence>
<dbReference type="OrthoDB" id="25379at2157"/>
<dbReference type="EMBL" id="LMVN01000019">
    <property type="protein sequence ID" value="PAV07386.1"/>
    <property type="molecule type" value="Genomic_DNA"/>
</dbReference>
<dbReference type="Proteomes" id="UP000246004">
    <property type="component" value="Unassembled WGS sequence"/>
</dbReference>
<dbReference type="Proteomes" id="UP000217528">
    <property type="component" value="Unassembled WGS sequence"/>
</dbReference>
<evidence type="ECO:0000313" key="2">
    <source>
        <dbReference type="EMBL" id="PAV07386.1"/>
    </source>
</evidence>
<dbReference type="AlphaFoldDB" id="A0A2A2HDL2"/>
<keyword evidence="4" id="KW-1185">Reference proteome</keyword>
<dbReference type="PANTHER" id="PTHR43736">
    <property type="entry name" value="ADP-RIBOSE PYROPHOSPHATASE"/>
    <property type="match status" value="1"/>
</dbReference>
<dbReference type="PANTHER" id="PTHR43736:SF1">
    <property type="entry name" value="DIHYDRONEOPTERIN TRIPHOSPHATE DIPHOSPHATASE"/>
    <property type="match status" value="1"/>
</dbReference>
<dbReference type="InterPro" id="IPR015797">
    <property type="entry name" value="NUDIX_hydrolase-like_dom_sf"/>
</dbReference>
<feature type="region of interest" description="Disordered" evidence="1">
    <location>
        <begin position="365"/>
        <end position="410"/>
    </location>
</feature>
<protein>
    <submittedName>
        <fullName evidence="3">NUDIX domain protein</fullName>
    </submittedName>
</protein>
<dbReference type="Gene3D" id="3.90.79.10">
    <property type="entry name" value="Nucleoside Triphosphate Pyrophosphohydrolase"/>
    <property type="match status" value="1"/>
</dbReference>
<feature type="compositionally biased region" description="Basic and acidic residues" evidence="1">
    <location>
        <begin position="379"/>
        <end position="401"/>
    </location>
</feature>
<dbReference type="SUPFAM" id="SSF55811">
    <property type="entry name" value="Nudix"/>
    <property type="match status" value="1"/>
</dbReference>
<gene>
    <name evidence="2" type="ORF">ASJ82_00655</name>
    <name evidence="3" type="ORF">MSCUN_12100</name>
</gene>
<evidence type="ECO:0000313" key="3">
    <source>
        <dbReference type="EMBL" id="PWL07967.1"/>
    </source>
</evidence>